<evidence type="ECO:0000259" key="2">
    <source>
        <dbReference type="Pfam" id="PF05970"/>
    </source>
</evidence>
<keyword evidence="1" id="KW-0347">Helicase</keyword>
<comment type="similarity">
    <text evidence="1">Belongs to the helicase family.</text>
</comment>
<keyword evidence="1" id="KW-0227">DNA damage</keyword>
<feature type="domain" description="DNA helicase Pif1-like DEAD-box helicase" evidence="2">
    <location>
        <begin position="120"/>
        <end position="184"/>
    </location>
</feature>
<reference evidence="3" key="1">
    <citation type="submission" date="2007-07" db="EMBL/GenBank/DDBJ databases">
        <title>PCAP assembly of the Caenorhabditis remanei genome.</title>
        <authorList>
            <consortium name="The Caenorhabditis remanei Sequencing Consortium"/>
            <person name="Wilson R.K."/>
        </authorList>
    </citation>
    <scope>NUCLEOTIDE SEQUENCE [LARGE SCALE GENOMIC DNA]</scope>
    <source>
        <strain evidence="3">PB4641</strain>
    </source>
</reference>
<dbReference type="GO" id="GO:0043139">
    <property type="term" value="F:5'-3' DNA helicase activity"/>
    <property type="evidence" value="ECO:0007669"/>
    <property type="project" value="UniProtKB-EC"/>
</dbReference>
<gene>
    <name evidence="3" type="ORF">CRE_20745</name>
</gene>
<dbReference type="EMBL" id="DS268441">
    <property type="protein sequence ID" value="EFP01060.1"/>
    <property type="molecule type" value="Genomic_DNA"/>
</dbReference>
<protein>
    <recommendedName>
        <fullName evidence="1">ATP-dependent DNA helicase</fullName>
        <ecNumber evidence="1">5.6.2.3</ecNumber>
    </recommendedName>
</protein>
<evidence type="ECO:0000256" key="1">
    <source>
        <dbReference type="RuleBase" id="RU363044"/>
    </source>
</evidence>
<keyword evidence="4" id="KW-1185">Reference proteome</keyword>
<keyword evidence="1" id="KW-0067">ATP-binding</keyword>
<dbReference type="PANTHER" id="PTHR10492:SF90">
    <property type="entry name" value="ATP-DEPENDENT DNA HELICASE"/>
    <property type="match status" value="1"/>
</dbReference>
<dbReference type="InParanoid" id="E3MFC8"/>
<sequence>MPCEHCPHCKEQEAIAAVLAERMSQNSFEDFPNVVQELQPMEEVPPLNPCQQPVALDICNNWKEQKLHFIEGNANSGKTYLLSAMWALLKNMELNVEVISSCPFPRQSKPILKFLALPDEYIEEIDIILIDNANQITEQLMKSLSEKLKRVMSTDAPFGGKTIVLAADFGQLLPFGDFKNKSKSTLKHLTENIVAPFKKHTLVVQHQDDWSLFLDNARKSTKIAIPTTNIVKSIDELIEYTYGPLYTEPPHLHSMILTPKKNDVDLINKKVLEKIKGKELVLEALFNGKKIRSDLDLHELRLKKGSILILEEPFEGLAKGTRLFFEDYDRTHLNCRVIENNKLVDIERVNRFLAPKSPRKSFKEEQQSVKQFPVALGFASTIHTCQGRRFVNLGLFKLNQCFEHGMLYTALSRVGRFEGFRVLADDNIIENKLEPSLV</sequence>
<evidence type="ECO:0000313" key="3">
    <source>
        <dbReference type="EMBL" id="EFP01060.1"/>
    </source>
</evidence>
<dbReference type="Gene3D" id="3.40.50.300">
    <property type="entry name" value="P-loop containing nucleotide triphosphate hydrolases"/>
    <property type="match status" value="2"/>
</dbReference>
<keyword evidence="1" id="KW-0547">Nucleotide-binding</keyword>
<accession>E3MFC8</accession>
<keyword evidence="1" id="KW-0233">DNA recombination</keyword>
<dbReference type="InterPro" id="IPR010285">
    <property type="entry name" value="DNA_helicase_pif1-like_DEAD"/>
</dbReference>
<dbReference type="GO" id="GO:0005524">
    <property type="term" value="F:ATP binding"/>
    <property type="evidence" value="ECO:0007669"/>
    <property type="project" value="UniProtKB-KW"/>
</dbReference>
<dbReference type="OMA" id="CEHCPHC"/>
<name>E3MFC8_CAERE</name>
<dbReference type="GO" id="GO:0006310">
    <property type="term" value="P:DNA recombination"/>
    <property type="evidence" value="ECO:0007669"/>
    <property type="project" value="UniProtKB-KW"/>
</dbReference>
<dbReference type="GO" id="GO:0006281">
    <property type="term" value="P:DNA repair"/>
    <property type="evidence" value="ECO:0007669"/>
    <property type="project" value="UniProtKB-KW"/>
</dbReference>
<dbReference type="HOGENOM" id="CLU_548884_0_0_1"/>
<dbReference type="eggNOG" id="KOG0987">
    <property type="taxonomic scope" value="Eukaryota"/>
</dbReference>
<dbReference type="GO" id="GO:0000723">
    <property type="term" value="P:telomere maintenance"/>
    <property type="evidence" value="ECO:0007669"/>
    <property type="project" value="InterPro"/>
</dbReference>
<keyword evidence="1" id="KW-0378">Hydrolase</keyword>
<dbReference type="InterPro" id="IPR027417">
    <property type="entry name" value="P-loop_NTPase"/>
</dbReference>
<dbReference type="OrthoDB" id="5860258at2759"/>
<comment type="catalytic activity">
    <reaction evidence="1">
        <text>ATP + H2O = ADP + phosphate + H(+)</text>
        <dbReference type="Rhea" id="RHEA:13065"/>
        <dbReference type="ChEBI" id="CHEBI:15377"/>
        <dbReference type="ChEBI" id="CHEBI:15378"/>
        <dbReference type="ChEBI" id="CHEBI:30616"/>
        <dbReference type="ChEBI" id="CHEBI:43474"/>
        <dbReference type="ChEBI" id="CHEBI:456216"/>
        <dbReference type="EC" id="5.6.2.3"/>
    </reaction>
</comment>
<dbReference type="STRING" id="31234.E3MFC8"/>
<keyword evidence="1" id="KW-0234">DNA repair</keyword>
<proteinExistence type="inferred from homology"/>
<dbReference type="GO" id="GO:0016887">
    <property type="term" value="F:ATP hydrolysis activity"/>
    <property type="evidence" value="ECO:0007669"/>
    <property type="project" value="RHEA"/>
</dbReference>
<dbReference type="AlphaFoldDB" id="E3MFC8"/>
<dbReference type="PANTHER" id="PTHR10492">
    <property type="match status" value="1"/>
</dbReference>
<comment type="cofactor">
    <cofactor evidence="1">
        <name>Mg(2+)</name>
        <dbReference type="ChEBI" id="CHEBI:18420"/>
    </cofactor>
</comment>
<evidence type="ECO:0000313" key="4">
    <source>
        <dbReference type="Proteomes" id="UP000008281"/>
    </source>
</evidence>
<dbReference type="Pfam" id="PF05970">
    <property type="entry name" value="PIF1"/>
    <property type="match status" value="1"/>
</dbReference>
<dbReference type="EC" id="5.6.2.3" evidence="1"/>
<organism evidence="4">
    <name type="scientific">Caenorhabditis remanei</name>
    <name type="common">Caenorhabditis vulgaris</name>
    <dbReference type="NCBI Taxonomy" id="31234"/>
    <lineage>
        <taxon>Eukaryota</taxon>
        <taxon>Metazoa</taxon>
        <taxon>Ecdysozoa</taxon>
        <taxon>Nematoda</taxon>
        <taxon>Chromadorea</taxon>
        <taxon>Rhabditida</taxon>
        <taxon>Rhabditina</taxon>
        <taxon>Rhabditomorpha</taxon>
        <taxon>Rhabditoidea</taxon>
        <taxon>Rhabditidae</taxon>
        <taxon>Peloderinae</taxon>
        <taxon>Caenorhabditis</taxon>
    </lineage>
</organism>
<dbReference type="Proteomes" id="UP000008281">
    <property type="component" value="Unassembled WGS sequence"/>
</dbReference>
<dbReference type="SUPFAM" id="SSF52540">
    <property type="entry name" value="P-loop containing nucleoside triphosphate hydrolases"/>
    <property type="match status" value="2"/>
</dbReference>